<feature type="transmembrane region" description="Helical" evidence="5">
    <location>
        <begin position="59"/>
        <end position="78"/>
    </location>
</feature>
<keyword evidence="7" id="KW-1185">Reference proteome</keyword>
<reference evidence="6 7" key="1">
    <citation type="submission" date="2016-08" db="EMBL/GenBank/DDBJ databases">
        <title>Draft genome sequence of Candidatus Piscirickettsia litoralis, from seawater.</title>
        <authorList>
            <person name="Wan X."/>
            <person name="Lee A.J."/>
            <person name="Hou S."/>
            <person name="Donachie S.P."/>
        </authorList>
    </citation>
    <scope>NUCLEOTIDE SEQUENCE [LARGE SCALE GENOMIC DNA]</scope>
    <source>
        <strain evidence="6 7">Y2</strain>
    </source>
</reference>
<organism evidence="6 7">
    <name type="scientific">Piscirickettsia litoralis</name>
    <dbReference type="NCBI Taxonomy" id="1891921"/>
    <lineage>
        <taxon>Bacteria</taxon>
        <taxon>Pseudomonadati</taxon>
        <taxon>Pseudomonadota</taxon>
        <taxon>Gammaproteobacteria</taxon>
        <taxon>Thiotrichales</taxon>
        <taxon>Piscirickettsiaceae</taxon>
        <taxon>Piscirickettsia</taxon>
    </lineage>
</organism>
<feature type="transmembrane region" description="Helical" evidence="5">
    <location>
        <begin position="32"/>
        <end position="52"/>
    </location>
</feature>
<dbReference type="SUPFAM" id="SSF103473">
    <property type="entry name" value="MFS general substrate transporter"/>
    <property type="match status" value="1"/>
</dbReference>
<accession>A0ABX3A2R3</accession>
<keyword evidence="3 5" id="KW-1133">Transmembrane helix</keyword>
<dbReference type="Proteomes" id="UP000094329">
    <property type="component" value="Unassembled WGS sequence"/>
</dbReference>
<protein>
    <recommendedName>
        <fullName evidence="8">Major facilitator superfamily (MFS) profile domain-containing protein</fullName>
    </recommendedName>
</protein>
<feature type="transmembrane region" description="Helical" evidence="5">
    <location>
        <begin position="84"/>
        <end position="108"/>
    </location>
</feature>
<dbReference type="PANTHER" id="PTHR43184">
    <property type="entry name" value="MAJOR FACILITATOR SUPERFAMILY TRANSPORTER 16, ISOFORM B"/>
    <property type="match status" value="1"/>
</dbReference>
<name>A0ABX3A2R3_9GAMM</name>
<dbReference type="InterPro" id="IPR036259">
    <property type="entry name" value="MFS_trans_sf"/>
</dbReference>
<comment type="caution">
    <text evidence="6">The sequence shown here is derived from an EMBL/GenBank/DDBJ whole genome shotgun (WGS) entry which is preliminary data.</text>
</comment>
<dbReference type="InterPro" id="IPR011701">
    <property type="entry name" value="MFS"/>
</dbReference>
<evidence type="ECO:0008006" key="8">
    <source>
        <dbReference type="Google" id="ProtNLM"/>
    </source>
</evidence>
<evidence type="ECO:0000256" key="5">
    <source>
        <dbReference type="SAM" id="Phobius"/>
    </source>
</evidence>
<keyword evidence="4 5" id="KW-0472">Membrane</keyword>
<gene>
    <name evidence="6" type="ORF">BGC07_00490</name>
</gene>
<evidence type="ECO:0000256" key="2">
    <source>
        <dbReference type="ARBA" id="ARBA00022692"/>
    </source>
</evidence>
<proteinExistence type="predicted"/>
<dbReference type="Pfam" id="PF07690">
    <property type="entry name" value="MFS_1"/>
    <property type="match status" value="1"/>
</dbReference>
<keyword evidence="2 5" id="KW-0812">Transmembrane</keyword>
<evidence type="ECO:0000256" key="1">
    <source>
        <dbReference type="ARBA" id="ARBA00004141"/>
    </source>
</evidence>
<evidence type="ECO:0000256" key="3">
    <source>
        <dbReference type="ARBA" id="ARBA00022989"/>
    </source>
</evidence>
<dbReference type="Gene3D" id="1.20.1250.20">
    <property type="entry name" value="MFS general substrate transporter like domains"/>
    <property type="match status" value="1"/>
</dbReference>
<evidence type="ECO:0000256" key="4">
    <source>
        <dbReference type="ARBA" id="ARBA00023136"/>
    </source>
</evidence>
<comment type="subcellular location">
    <subcellularLocation>
        <location evidence="1">Membrane</location>
        <topology evidence="1">Multi-pass membrane protein</topology>
    </subcellularLocation>
</comment>
<evidence type="ECO:0000313" key="6">
    <source>
        <dbReference type="EMBL" id="ODN41740.1"/>
    </source>
</evidence>
<evidence type="ECO:0000313" key="7">
    <source>
        <dbReference type="Proteomes" id="UP000094329"/>
    </source>
</evidence>
<dbReference type="EMBL" id="MDTU01000001">
    <property type="protein sequence ID" value="ODN41740.1"/>
    <property type="molecule type" value="Genomic_DNA"/>
</dbReference>
<sequence>MGCLSSPQTAFSALWAPTFLHKTYQLSPESSAYLTSLISIGGLFGGIALGYLSDCTKKTPLLLMLCGYIAAFCMFLILQGQLSYFGLAFVLLAVGFITNASVIVLLIWDNIFRDPPEQRSKRQQICLIWEAALFFK</sequence>
<dbReference type="PANTHER" id="PTHR43184:SF12">
    <property type="entry name" value="SUGAR PHOSPHATE EXCHANGER 3"/>
    <property type="match status" value="1"/>
</dbReference>